<sequence>MNHPQLNRSICWTGRAYDYLLTSPNRCNPPPNIHADLDTELPWVRDSTFTRFGLDIYPQLMATPLSLPVECAILAPLKNIVLSRRGDLYALQPELMKRWLWIEETIIHATQTLLVVSELLLPLSSRTFPIPQTEGYLRAHKSYKAAQACANWSRVAFQPLIGNLFWVYSVLGKHKSEEILRSSSQLASIQLVDLLEMLAPENLGELAGVVVDIRARCVHARWLDRIIAANIPVWFAWGDIAGPYRMHADNLLFKINLWRPSMNDAAPLFLETSPPLSHTPPDADSSHANADPPHTPAPAMPPPRNIRRQYDGETWQSFMERAAEIRARIRLTASADKLRSFDDRAKNAKSHRMPGKSGATVFYWAIRGDNRIRTRVERRDVDTYWCVTYEDGQPRCNNQRVYDEVFDEWDINTDFDPSEGDPLPSLPEEQAFDDDEPPFLPGSRKTAPNVPAPSPEPEPIPNTSDPLLTPAQVTLGHMSDTRITLDPRHAAVGLALAYPPVDQVPFHPSPTLEMILYQRHGLIVRRKFSVPSSHSQSSSGGYLYAMDEVRNTLMETSAPIENDENIVSISYFVSTVIAGDEPPPVLWDLHPRSKDPIRDLAATFAFRIEPFTLDTPGFRLYPKTERYVRAWYIFFPHAASVLQAVRFQWGPSQEEVIEAAVRDGVAVRTLVVDSRRHSSPIRPMFPAPPVVESYSASEHEYSAYHYRLQSLLRRPHMRAAVLEGGILWRLCKHVMSYDSPGVVYGPSETSIPHGKVHIVNSSCHWEDTLSAEDIAVIIGEVHILHKAGGRSNQVRSYSWWPDPVTWEKSGFAIGYWSTAAEYYFQKRLNYIHTAFLEGTSPRIFNRREWRSEVKYGKSKASKMVDFTESASRVAIGSGLG</sequence>
<evidence type="ECO:0000313" key="2">
    <source>
        <dbReference type="Proteomes" id="UP000790377"/>
    </source>
</evidence>
<dbReference type="EMBL" id="MU267786">
    <property type="protein sequence ID" value="KAH7908978.1"/>
    <property type="molecule type" value="Genomic_DNA"/>
</dbReference>
<name>A0ACB8A7B0_9AGAM</name>
<evidence type="ECO:0000313" key="1">
    <source>
        <dbReference type="EMBL" id="KAH7908978.1"/>
    </source>
</evidence>
<keyword evidence="2" id="KW-1185">Reference proteome</keyword>
<reference evidence="1" key="1">
    <citation type="journal article" date="2021" name="New Phytol.">
        <title>Evolutionary innovations through gain and loss of genes in the ectomycorrhizal Boletales.</title>
        <authorList>
            <person name="Wu G."/>
            <person name="Miyauchi S."/>
            <person name="Morin E."/>
            <person name="Kuo A."/>
            <person name="Drula E."/>
            <person name="Varga T."/>
            <person name="Kohler A."/>
            <person name="Feng B."/>
            <person name="Cao Y."/>
            <person name="Lipzen A."/>
            <person name="Daum C."/>
            <person name="Hundley H."/>
            <person name="Pangilinan J."/>
            <person name="Johnson J."/>
            <person name="Barry K."/>
            <person name="LaButti K."/>
            <person name="Ng V."/>
            <person name="Ahrendt S."/>
            <person name="Min B."/>
            <person name="Choi I.G."/>
            <person name="Park H."/>
            <person name="Plett J.M."/>
            <person name="Magnuson J."/>
            <person name="Spatafora J.W."/>
            <person name="Nagy L.G."/>
            <person name="Henrissat B."/>
            <person name="Grigoriev I.V."/>
            <person name="Yang Z.L."/>
            <person name="Xu J."/>
            <person name="Martin F.M."/>
        </authorList>
    </citation>
    <scope>NUCLEOTIDE SEQUENCE</scope>
    <source>
        <strain evidence="1">ATCC 28755</strain>
    </source>
</reference>
<dbReference type="Proteomes" id="UP000790377">
    <property type="component" value="Unassembled WGS sequence"/>
</dbReference>
<accession>A0ACB8A7B0</accession>
<proteinExistence type="predicted"/>
<comment type="caution">
    <text evidence="1">The sequence shown here is derived from an EMBL/GenBank/DDBJ whole genome shotgun (WGS) entry which is preliminary data.</text>
</comment>
<organism evidence="1 2">
    <name type="scientific">Hygrophoropsis aurantiaca</name>
    <dbReference type="NCBI Taxonomy" id="72124"/>
    <lineage>
        <taxon>Eukaryota</taxon>
        <taxon>Fungi</taxon>
        <taxon>Dikarya</taxon>
        <taxon>Basidiomycota</taxon>
        <taxon>Agaricomycotina</taxon>
        <taxon>Agaricomycetes</taxon>
        <taxon>Agaricomycetidae</taxon>
        <taxon>Boletales</taxon>
        <taxon>Coniophorineae</taxon>
        <taxon>Hygrophoropsidaceae</taxon>
        <taxon>Hygrophoropsis</taxon>
    </lineage>
</organism>
<protein>
    <submittedName>
        <fullName evidence="1">Uncharacterized protein</fullName>
    </submittedName>
</protein>
<gene>
    <name evidence="1" type="ORF">BJ138DRAFT_1103051</name>
</gene>